<proteinExistence type="predicted"/>
<dbReference type="Proteomes" id="UP000509322">
    <property type="component" value="Chromosome 2"/>
</dbReference>
<dbReference type="AlphaFoldDB" id="A0A7H9BU28"/>
<organism evidence="2 3">
    <name type="scientific">Paracoccus pantotrophus</name>
    <name type="common">Thiosphaera pantotropha</name>
    <dbReference type="NCBI Taxonomy" id="82367"/>
    <lineage>
        <taxon>Bacteria</taxon>
        <taxon>Pseudomonadati</taxon>
        <taxon>Pseudomonadota</taxon>
        <taxon>Alphaproteobacteria</taxon>
        <taxon>Rhodobacterales</taxon>
        <taxon>Paracoccaceae</taxon>
        <taxon>Paracoccus</taxon>
    </lineage>
</organism>
<sequence length="53" mass="5591">MRIEMTGPEGVRVPMIGKPLKLPRTAVSYRLSPPHLGEHDGESRAAVGIPGAG</sequence>
<reference evidence="2 3" key="1">
    <citation type="submission" date="2020-07" db="EMBL/GenBank/DDBJ databases">
        <title>The complete genome of Paracoccus pantotrophus ACCC 10489.</title>
        <authorList>
            <person name="Si Y."/>
        </authorList>
    </citation>
    <scope>NUCLEOTIDE SEQUENCE [LARGE SCALE GENOMIC DNA]</scope>
    <source>
        <strain evidence="3">ACCC 10489</strain>
    </source>
</reference>
<dbReference type="EMBL" id="CP058690">
    <property type="protein sequence ID" value="QLH14258.1"/>
    <property type="molecule type" value="Genomic_DNA"/>
</dbReference>
<evidence type="ECO:0000256" key="1">
    <source>
        <dbReference type="SAM" id="MobiDB-lite"/>
    </source>
</evidence>
<protein>
    <submittedName>
        <fullName evidence="2">Uncharacterized protein</fullName>
    </submittedName>
</protein>
<name>A0A7H9BU28_PARPN</name>
<gene>
    <name evidence="2" type="ORF">HYQ43_17585</name>
</gene>
<dbReference type="RefSeq" id="WP_179921640.1">
    <property type="nucleotide sequence ID" value="NZ_CP038203.1"/>
</dbReference>
<evidence type="ECO:0000313" key="2">
    <source>
        <dbReference type="EMBL" id="QLH14258.1"/>
    </source>
</evidence>
<evidence type="ECO:0000313" key="3">
    <source>
        <dbReference type="Proteomes" id="UP000509322"/>
    </source>
</evidence>
<accession>A0A7H9BU28</accession>
<feature type="region of interest" description="Disordered" evidence="1">
    <location>
        <begin position="32"/>
        <end position="53"/>
    </location>
</feature>